<dbReference type="InterPro" id="IPR002346">
    <property type="entry name" value="Mopterin_DH_FAD-bd"/>
</dbReference>
<evidence type="ECO:0000256" key="2">
    <source>
        <dbReference type="ARBA" id="ARBA00022827"/>
    </source>
</evidence>
<dbReference type="Gene3D" id="3.30.465.10">
    <property type="match status" value="1"/>
</dbReference>
<gene>
    <name evidence="5" type="ORF">U5817_15340</name>
</gene>
<dbReference type="Proteomes" id="UP001626593">
    <property type="component" value="Chromosome"/>
</dbReference>
<dbReference type="SUPFAM" id="SSF55447">
    <property type="entry name" value="CO dehydrogenase flavoprotein C-terminal domain-like"/>
    <property type="match status" value="1"/>
</dbReference>
<evidence type="ECO:0000256" key="1">
    <source>
        <dbReference type="ARBA" id="ARBA00022630"/>
    </source>
</evidence>
<dbReference type="Pfam" id="PF03450">
    <property type="entry name" value="CO_deh_flav_C"/>
    <property type="match status" value="1"/>
</dbReference>
<sequence length="293" mass="31698">MSSRILPDFDLLLPRSIPEAVELLSTHRERITVMAGGTDVMVAMKFAQSPAKLPEFVMSLENVPGLGYVLFDPEKGLRIGAKATVAELLADPDVKRHYRALWHAAQTFATGQVRNTATVLGNLLRASPAGDCSCAIYAIGGVVVLHGASGRREVDIDDFWLSYGVTARLPDELAVELILPPPAAGSRSAFKRMTRTSEDLAKLNVAVRLEMEGNTCVDARLAMGCVAPTPLRLTKTETLLKGHELTPEVLQRVAASVPWEISPIDDKRSTAEYRKQVSGVLLKRAIQEACGAA</sequence>
<dbReference type="PROSITE" id="PS51387">
    <property type="entry name" value="FAD_PCMH"/>
    <property type="match status" value="1"/>
</dbReference>
<dbReference type="InterPro" id="IPR016166">
    <property type="entry name" value="FAD-bd_PCMH"/>
</dbReference>
<dbReference type="SMART" id="SM01092">
    <property type="entry name" value="CO_deh_flav_C"/>
    <property type="match status" value="1"/>
</dbReference>
<dbReference type="Gene3D" id="3.30.43.10">
    <property type="entry name" value="Uridine Diphospho-n-acetylenolpyruvylglucosamine Reductase, domain 2"/>
    <property type="match status" value="1"/>
</dbReference>
<dbReference type="InterPro" id="IPR036683">
    <property type="entry name" value="CO_DH_flav_C_dom_sf"/>
</dbReference>
<evidence type="ECO:0000313" key="6">
    <source>
        <dbReference type="Proteomes" id="UP001626593"/>
    </source>
</evidence>
<name>A0ABZ1AFD8_AROEV</name>
<feature type="domain" description="FAD-binding PCMH-type" evidence="4">
    <location>
        <begin position="4"/>
        <end position="184"/>
    </location>
</feature>
<dbReference type="PANTHER" id="PTHR42659">
    <property type="entry name" value="XANTHINE DEHYDROGENASE SUBUNIT C-RELATED"/>
    <property type="match status" value="1"/>
</dbReference>
<dbReference type="InterPro" id="IPR005107">
    <property type="entry name" value="CO_DH_flav_C"/>
</dbReference>
<accession>A0ABZ1AFD8</accession>
<evidence type="ECO:0000256" key="3">
    <source>
        <dbReference type="ARBA" id="ARBA00023002"/>
    </source>
</evidence>
<protein>
    <submittedName>
        <fullName evidence="5">FAD binding domain-containing protein</fullName>
    </submittedName>
</protein>
<evidence type="ECO:0000259" key="4">
    <source>
        <dbReference type="PROSITE" id="PS51387"/>
    </source>
</evidence>
<dbReference type="Gene3D" id="3.30.390.50">
    <property type="entry name" value="CO dehydrogenase flavoprotein, C-terminal domain"/>
    <property type="match status" value="1"/>
</dbReference>
<evidence type="ECO:0000313" key="5">
    <source>
        <dbReference type="EMBL" id="WRL44581.1"/>
    </source>
</evidence>
<organism evidence="5 6">
    <name type="scientific">Aromatoleum evansii</name>
    <name type="common">Azoarcus evansii</name>
    <dbReference type="NCBI Taxonomy" id="59406"/>
    <lineage>
        <taxon>Bacteria</taxon>
        <taxon>Pseudomonadati</taxon>
        <taxon>Pseudomonadota</taxon>
        <taxon>Betaproteobacteria</taxon>
        <taxon>Rhodocyclales</taxon>
        <taxon>Rhodocyclaceae</taxon>
        <taxon>Aromatoleum</taxon>
    </lineage>
</organism>
<keyword evidence="6" id="KW-1185">Reference proteome</keyword>
<dbReference type="RefSeq" id="WP_407277930.1">
    <property type="nucleotide sequence ID" value="NZ_CP141259.1"/>
</dbReference>
<dbReference type="InterPro" id="IPR051312">
    <property type="entry name" value="Diverse_Substr_Oxidored"/>
</dbReference>
<dbReference type="EMBL" id="CP141259">
    <property type="protein sequence ID" value="WRL44581.1"/>
    <property type="molecule type" value="Genomic_DNA"/>
</dbReference>
<dbReference type="InterPro" id="IPR016167">
    <property type="entry name" value="FAD-bd_PCMH_sub1"/>
</dbReference>
<proteinExistence type="predicted"/>
<reference evidence="5 6" key="1">
    <citation type="submission" date="2023-12" db="EMBL/GenBank/DDBJ databases">
        <title>A. evansii MAY27, complete genome.</title>
        <authorList>
            <person name="Wang Y."/>
        </authorList>
    </citation>
    <scope>NUCLEOTIDE SEQUENCE [LARGE SCALE GENOMIC DNA]</scope>
    <source>
        <strain evidence="5 6">MAY27</strain>
    </source>
</reference>
<keyword evidence="3" id="KW-0560">Oxidoreductase</keyword>
<dbReference type="PANTHER" id="PTHR42659:SF2">
    <property type="entry name" value="XANTHINE DEHYDROGENASE SUBUNIT C-RELATED"/>
    <property type="match status" value="1"/>
</dbReference>
<dbReference type="SUPFAM" id="SSF56176">
    <property type="entry name" value="FAD-binding/transporter-associated domain-like"/>
    <property type="match status" value="1"/>
</dbReference>
<dbReference type="InterPro" id="IPR036318">
    <property type="entry name" value="FAD-bd_PCMH-like_sf"/>
</dbReference>
<keyword evidence="2" id="KW-0274">FAD</keyword>
<dbReference type="InterPro" id="IPR016169">
    <property type="entry name" value="FAD-bd_PCMH_sub2"/>
</dbReference>
<keyword evidence="1" id="KW-0285">Flavoprotein</keyword>
<dbReference type="Pfam" id="PF00941">
    <property type="entry name" value="FAD_binding_5"/>
    <property type="match status" value="1"/>
</dbReference>